<gene>
    <name evidence="3" type="ORF">MU1_49470</name>
</gene>
<protein>
    <recommendedName>
        <fullName evidence="5">Lipoprotein</fullName>
    </recommendedName>
</protein>
<dbReference type="Pfam" id="PF19903">
    <property type="entry name" value="DUF6376"/>
    <property type="match status" value="1"/>
</dbReference>
<evidence type="ECO:0000313" key="4">
    <source>
        <dbReference type="Proteomes" id="UP001157114"/>
    </source>
</evidence>
<evidence type="ECO:0000313" key="3">
    <source>
        <dbReference type="EMBL" id="GLX70601.1"/>
    </source>
</evidence>
<dbReference type="EMBL" id="BSSQ01000019">
    <property type="protein sequence ID" value="GLX70601.1"/>
    <property type="molecule type" value="Genomic_DNA"/>
</dbReference>
<evidence type="ECO:0008006" key="5">
    <source>
        <dbReference type="Google" id="ProtNLM"/>
    </source>
</evidence>
<keyword evidence="1" id="KW-0175">Coiled coil</keyword>
<dbReference type="RefSeq" id="WP_284241374.1">
    <property type="nucleotide sequence ID" value="NZ_BSSQ01000019.1"/>
</dbReference>
<dbReference type="InterPro" id="IPR045956">
    <property type="entry name" value="DUF6376"/>
</dbReference>
<proteinExistence type="predicted"/>
<organism evidence="3 4">
    <name type="scientific">Paenibacillus glycanilyticus</name>
    <dbReference type="NCBI Taxonomy" id="126569"/>
    <lineage>
        <taxon>Bacteria</taxon>
        <taxon>Bacillati</taxon>
        <taxon>Bacillota</taxon>
        <taxon>Bacilli</taxon>
        <taxon>Bacillales</taxon>
        <taxon>Paenibacillaceae</taxon>
        <taxon>Paenibacillus</taxon>
    </lineage>
</organism>
<feature type="chain" id="PRO_5046815048" description="Lipoprotein" evidence="2">
    <location>
        <begin position="19"/>
        <end position="146"/>
    </location>
</feature>
<dbReference type="PROSITE" id="PS51257">
    <property type="entry name" value="PROKAR_LIPOPROTEIN"/>
    <property type="match status" value="1"/>
</dbReference>
<keyword evidence="4" id="KW-1185">Reference proteome</keyword>
<evidence type="ECO:0000256" key="2">
    <source>
        <dbReference type="SAM" id="SignalP"/>
    </source>
</evidence>
<dbReference type="Proteomes" id="UP001157114">
    <property type="component" value="Unassembled WGS sequence"/>
</dbReference>
<keyword evidence="2" id="KW-0732">Signal</keyword>
<feature type="coiled-coil region" evidence="1">
    <location>
        <begin position="64"/>
        <end position="114"/>
    </location>
</feature>
<comment type="caution">
    <text evidence="3">The sequence shown here is derived from an EMBL/GenBank/DDBJ whole genome shotgun (WGS) entry which is preliminary data.</text>
</comment>
<accession>A0ABQ6GMN4</accession>
<reference evidence="3 4" key="1">
    <citation type="submission" date="2023-03" db="EMBL/GenBank/DDBJ databases">
        <title>Draft genome sequence of the bacteria which degrade cell wall of Tricholomamatutake.</title>
        <authorList>
            <person name="Konishi Y."/>
            <person name="Fukuta Y."/>
            <person name="Shirasaka N."/>
        </authorList>
    </citation>
    <scope>NUCLEOTIDE SEQUENCE [LARGE SCALE GENOMIC DNA]</scope>
    <source>
        <strain evidence="4">mu1</strain>
    </source>
</reference>
<name>A0ABQ6GMN4_9BACL</name>
<evidence type="ECO:0000256" key="1">
    <source>
        <dbReference type="SAM" id="Coils"/>
    </source>
</evidence>
<sequence>MKKFMLLLIVLVSASMLGACSWFQEADQSLKYADQAKEHIQTLSDFAEQAPQMIQDAATDPETKKQLENRLNELKKDIEQFNLINAPTIAKDIHAQLVEKNKILLQEINQAVDNGHLALDRLQNSPILATISDITGLINRIENLGL</sequence>
<feature type="signal peptide" evidence="2">
    <location>
        <begin position="1"/>
        <end position="18"/>
    </location>
</feature>